<proteinExistence type="predicted"/>
<dbReference type="EMBL" id="DQ491001">
    <property type="protein sequence ID" value="ABT13844.1"/>
    <property type="molecule type" value="Genomic_DNA"/>
</dbReference>
<reference evidence="1 2" key="1">
    <citation type="journal article" date="2007" name="Virology">
        <title>Sequence and annotation of the 314-kb MT325 and the 321-kb FR483 viruses that infect Chlorella Pbi.</title>
        <authorList>
            <person name="Fitzgerald L.A."/>
            <person name="Graves M.V."/>
            <person name="Li X."/>
            <person name="Feldblyum T."/>
            <person name="Hartigan J."/>
            <person name="Van Etten J.L."/>
        </authorList>
    </citation>
    <scope>NUCLEOTIDE SEQUENCE [LARGE SCALE GENOMIC DNA]</scope>
    <source>
        <strain evidence="1 2">MT325</strain>
    </source>
</reference>
<name>A7IU20_PBCVM</name>
<protein>
    <submittedName>
        <fullName evidence="1">Uncharacterized protein m290R</fullName>
    </submittedName>
</protein>
<evidence type="ECO:0000313" key="2">
    <source>
        <dbReference type="Proteomes" id="UP000246715"/>
    </source>
</evidence>
<accession>A7IU20</accession>
<dbReference type="Proteomes" id="UP000246715">
    <property type="component" value="Segment"/>
</dbReference>
<evidence type="ECO:0000313" key="1">
    <source>
        <dbReference type="EMBL" id="ABT13844.1"/>
    </source>
</evidence>
<gene>
    <name evidence="1" type="primary">m290R</name>
    <name evidence="1" type="ORF">MT325_m290R</name>
</gene>
<sequence>MQIAIGMMCALCTILLVMEACRTPRPSRWFEANLEVWVQQIRRGCQTSTNLHQLSLKQEKTGRMCVLCTIP</sequence>
<organismHost>
    <name type="scientific">Paramecium bursaria</name>
    <dbReference type="NCBI Taxonomy" id="74790"/>
</organismHost>
<organism evidence="1 2">
    <name type="scientific">Paramecium bursaria Chlorella virus MT325</name>
    <name type="common">PBCV-MT325</name>
    <dbReference type="NCBI Taxonomy" id="346932"/>
    <lineage>
        <taxon>Viruses</taxon>
        <taxon>Varidnaviria</taxon>
        <taxon>Bamfordvirae</taxon>
        <taxon>Nucleocytoviricota</taxon>
        <taxon>Megaviricetes</taxon>
        <taxon>Algavirales</taxon>
        <taxon>Phycodnaviridae</taxon>
        <taxon>Chlorovirus</taxon>
        <taxon>Chlorovirus conductrix</taxon>
        <taxon>Paramecium bursaria Chlorella virus A1</taxon>
    </lineage>
</organism>